<reference evidence="10 11" key="1">
    <citation type="submission" date="2016-07" db="EMBL/GenBank/DDBJ databases">
        <title>Enhancement of antibiotic productionsby engineered nitrateutilization in actinobacteria.</title>
        <authorList>
            <person name="Meng S.C."/>
        </authorList>
    </citation>
    <scope>NUCLEOTIDE SEQUENCE [LARGE SCALE GENOMIC DNA]</scope>
    <source>
        <strain evidence="10 11">NRRL 2936</strain>
    </source>
</reference>
<evidence type="ECO:0000256" key="2">
    <source>
        <dbReference type="ARBA" id="ARBA00009347"/>
    </source>
</evidence>
<protein>
    <submittedName>
        <fullName evidence="10">Acyl-CoA dehydrogenase</fullName>
    </submittedName>
</protein>
<dbReference type="GO" id="GO:0050660">
    <property type="term" value="F:flavin adenine dinucleotide binding"/>
    <property type="evidence" value="ECO:0007669"/>
    <property type="project" value="InterPro"/>
</dbReference>
<dbReference type="Gene3D" id="2.40.110.10">
    <property type="entry name" value="Butyryl-CoA Dehydrogenase, subunit A, domain 2"/>
    <property type="match status" value="1"/>
</dbReference>
<dbReference type="KEGG" id="sls:SLINC_3780"/>
<evidence type="ECO:0000259" key="7">
    <source>
        <dbReference type="Pfam" id="PF00441"/>
    </source>
</evidence>
<dbReference type="GO" id="GO:0005737">
    <property type="term" value="C:cytoplasm"/>
    <property type="evidence" value="ECO:0007669"/>
    <property type="project" value="TreeGrafter"/>
</dbReference>
<name>A0A1B1MBU7_STRLN</name>
<dbReference type="InterPro" id="IPR050741">
    <property type="entry name" value="Acyl-CoA_dehydrogenase"/>
</dbReference>
<comment type="cofactor">
    <cofactor evidence="1 6">
        <name>FAD</name>
        <dbReference type="ChEBI" id="CHEBI:57692"/>
    </cofactor>
</comment>
<evidence type="ECO:0000256" key="3">
    <source>
        <dbReference type="ARBA" id="ARBA00022630"/>
    </source>
</evidence>
<keyword evidence="5 6" id="KW-0560">Oxidoreductase</keyword>
<evidence type="ECO:0000259" key="8">
    <source>
        <dbReference type="Pfam" id="PF02770"/>
    </source>
</evidence>
<evidence type="ECO:0000259" key="9">
    <source>
        <dbReference type="Pfam" id="PF02771"/>
    </source>
</evidence>
<dbReference type="PANTHER" id="PTHR48083:SF1">
    <property type="entry name" value="DEHYDROGENASE, PUTATIVE (AFU_ORTHOLOGUE AFUA_7G06510)-RELATED"/>
    <property type="match status" value="1"/>
</dbReference>
<dbReference type="SUPFAM" id="SSF56645">
    <property type="entry name" value="Acyl-CoA dehydrogenase NM domain-like"/>
    <property type="match status" value="1"/>
</dbReference>
<evidence type="ECO:0000256" key="6">
    <source>
        <dbReference type="RuleBase" id="RU362125"/>
    </source>
</evidence>
<dbReference type="FunFam" id="1.20.140.10:FF:000012">
    <property type="entry name" value="Acyl-CoA dehydrogenase fadE12"/>
    <property type="match status" value="1"/>
</dbReference>
<evidence type="ECO:0000256" key="4">
    <source>
        <dbReference type="ARBA" id="ARBA00022827"/>
    </source>
</evidence>
<dbReference type="STRING" id="1915.SLINC_3780"/>
<feature type="domain" description="Acyl-CoA dehydrogenase/oxidase C-terminal" evidence="7">
    <location>
        <begin position="224"/>
        <end position="366"/>
    </location>
</feature>
<dbReference type="InterPro" id="IPR009075">
    <property type="entry name" value="AcylCo_DH/oxidase_C"/>
</dbReference>
<keyword evidence="11" id="KW-1185">Reference proteome</keyword>
<gene>
    <name evidence="10" type="ORF">SLINC_3780</name>
</gene>
<dbReference type="InterPro" id="IPR046373">
    <property type="entry name" value="Acyl-CoA_Oxase/DH_mid-dom_sf"/>
</dbReference>
<organism evidence="10 11">
    <name type="scientific">Streptomyces lincolnensis</name>
    <dbReference type="NCBI Taxonomy" id="1915"/>
    <lineage>
        <taxon>Bacteria</taxon>
        <taxon>Bacillati</taxon>
        <taxon>Actinomycetota</taxon>
        <taxon>Actinomycetes</taxon>
        <taxon>Kitasatosporales</taxon>
        <taxon>Streptomycetaceae</taxon>
        <taxon>Streptomyces</taxon>
    </lineage>
</organism>
<evidence type="ECO:0000313" key="11">
    <source>
        <dbReference type="Proteomes" id="UP000092598"/>
    </source>
</evidence>
<comment type="similarity">
    <text evidence="2 6">Belongs to the acyl-CoA dehydrogenase family.</text>
</comment>
<dbReference type="FunFam" id="2.40.110.10:FF:000002">
    <property type="entry name" value="Acyl-CoA dehydrogenase fadE12"/>
    <property type="match status" value="1"/>
</dbReference>
<dbReference type="InterPro" id="IPR013786">
    <property type="entry name" value="AcylCoA_DH/ox_N"/>
</dbReference>
<dbReference type="CDD" id="cd00567">
    <property type="entry name" value="ACAD"/>
    <property type="match status" value="1"/>
</dbReference>
<dbReference type="Pfam" id="PF02770">
    <property type="entry name" value="Acyl-CoA_dh_M"/>
    <property type="match status" value="1"/>
</dbReference>
<evidence type="ECO:0000256" key="5">
    <source>
        <dbReference type="ARBA" id="ARBA00023002"/>
    </source>
</evidence>
<keyword evidence="4 6" id="KW-0274">FAD</keyword>
<dbReference type="InterPro" id="IPR006091">
    <property type="entry name" value="Acyl-CoA_Oxase/DH_mid-dom"/>
</dbReference>
<feature type="domain" description="Acyl-CoA oxidase/dehydrogenase middle" evidence="8">
    <location>
        <begin position="113"/>
        <end position="196"/>
    </location>
</feature>
<dbReference type="OrthoDB" id="8876745at2"/>
<dbReference type="Proteomes" id="UP000092598">
    <property type="component" value="Chromosome"/>
</dbReference>
<dbReference type="EMBL" id="CP016438">
    <property type="protein sequence ID" value="ANS66004.1"/>
    <property type="molecule type" value="Genomic_DNA"/>
</dbReference>
<dbReference type="AlphaFoldDB" id="A0A1B1MBU7"/>
<dbReference type="GO" id="GO:0033539">
    <property type="term" value="P:fatty acid beta-oxidation using acyl-CoA dehydrogenase"/>
    <property type="evidence" value="ECO:0007669"/>
    <property type="project" value="TreeGrafter"/>
</dbReference>
<feature type="domain" description="Acyl-CoA dehydrogenase/oxidase N-terminal" evidence="9">
    <location>
        <begin position="13"/>
        <end position="108"/>
    </location>
</feature>
<proteinExistence type="inferred from homology"/>
<dbReference type="InterPro" id="IPR009100">
    <property type="entry name" value="AcylCoA_DH/oxidase_NM_dom_sf"/>
</dbReference>
<dbReference type="GO" id="GO:0003995">
    <property type="term" value="F:acyl-CoA dehydrogenase activity"/>
    <property type="evidence" value="ECO:0007669"/>
    <property type="project" value="TreeGrafter"/>
</dbReference>
<evidence type="ECO:0000256" key="1">
    <source>
        <dbReference type="ARBA" id="ARBA00001974"/>
    </source>
</evidence>
<dbReference type="Gene3D" id="1.20.140.10">
    <property type="entry name" value="Butyryl-CoA Dehydrogenase, subunit A, domain 3"/>
    <property type="match status" value="1"/>
</dbReference>
<evidence type="ECO:0000313" key="10">
    <source>
        <dbReference type="EMBL" id="ANS66004.1"/>
    </source>
</evidence>
<dbReference type="RefSeq" id="WP_067434752.1">
    <property type="nucleotide sequence ID" value="NZ_CP016438.1"/>
</dbReference>
<keyword evidence="3 6" id="KW-0285">Flavoprotein</keyword>
<accession>A0A1B1MBU7</accession>
<dbReference type="SUPFAM" id="SSF47203">
    <property type="entry name" value="Acyl-CoA dehydrogenase C-terminal domain-like"/>
    <property type="match status" value="1"/>
</dbReference>
<dbReference type="InterPro" id="IPR036250">
    <property type="entry name" value="AcylCo_DH-like_C"/>
</dbReference>
<dbReference type="Gene3D" id="1.10.540.10">
    <property type="entry name" value="Acyl-CoA dehydrogenase/oxidase, N-terminal domain"/>
    <property type="match status" value="1"/>
</dbReference>
<dbReference type="InterPro" id="IPR037069">
    <property type="entry name" value="AcylCoA_DH/ox_N_sf"/>
</dbReference>
<dbReference type="Pfam" id="PF00441">
    <property type="entry name" value="Acyl-CoA_dh_1"/>
    <property type="match status" value="1"/>
</dbReference>
<sequence length="379" mass="40275">MPPTLESEEHKALRTAVATLGKSHGRTYDRATLWSDAAKLGYLGVNLPEAYGGGGGGIAELSIVLEELGAAGCPLLMMIVSPAICGTVIARFGTQDQKRTWLPALADGTRTMAFGITEPDAGSNSHRISTTARRDQDTGDWILTGRKVFVSGVDIADATLIVGRAEDSRTGSLKPCLFIVPRDAPGFARRQIDMELHAVEKQFELTLDDVRLPADALVGDEDAGLLQLFAGLNPERIMTAAFAIGMGRHALAQAVAYARDRTVWSTPIGAHQAIAHPLAQAHIDLELARLMMQKAAHLYDIGDDAGAGEAANMAKYAAGEACVKAVDQAVHTLGGNGLTREFGIASLITASRVARIAPVSREMILNYVSHQTLGLPKSY</sequence>
<dbReference type="PATRIC" id="fig|1915.4.peg.4155"/>
<dbReference type="PANTHER" id="PTHR48083">
    <property type="entry name" value="MEDIUM-CHAIN SPECIFIC ACYL-COA DEHYDROGENASE, MITOCHONDRIAL-RELATED"/>
    <property type="match status" value="1"/>
</dbReference>
<dbReference type="Pfam" id="PF02771">
    <property type="entry name" value="Acyl-CoA_dh_N"/>
    <property type="match status" value="1"/>
</dbReference>